<name>A0ABP6P215_9ACTN</name>
<dbReference type="Proteomes" id="UP001499924">
    <property type="component" value="Unassembled WGS sequence"/>
</dbReference>
<gene>
    <name evidence="2" type="ORF">GCM10010531_13840</name>
</gene>
<evidence type="ECO:0000256" key="1">
    <source>
        <dbReference type="SAM" id="MobiDB-lite"/>
    </source>
</evidence>
<organism evidence="2 3">
    <name type="scientific">Blastococcus jejuensis</name>
    <dbReference type="NCBI Taxonomy" id="351224"/>
    <lineage>
        <taxon>Bacteria</taxon>
        <taxon>Bacillati</taxon>
        <taxon>Actinomycetota</taxon>
        <taxon>Actinomycetes</taxon>
        <taxon>Geodermatophilales</taxon>
        <taxon>Geodermatophilaceae</taxon>
        <taxon>Blastococcus</taxon>
    </lineage>
</organism>
<protein>
    <submittedName>
        <fullName evidence="2">Uncharacterized protein</fullName>
    </submittedName>
</protein>
<evidence type="ECO:0000313" key="2">
    <source>
        <dbReference type="EMBL" id="GAA3163111.1"/>
    </source>
</evidence>
<reference evidence="3" key="1">
    <citation type="journal article" date="2019" name="Int. J. Syst. Evol. Microbiol.">
        <title>The Global Catalogue of Microorganisms (GCM) 10K type strain sequencing project: providing services to taxonomists for standard genome sequencing and annotation.</title>
        <authorList>
            <consortium name="The Broad Institute Genomics Platform"/>
            <consortium name="The Broad Institute Genome Sequencing Center for Infectious Disease"/>
            <person name="Wu L."/>
            <person name="Ma J."/>
        </authorList>
    </citation>
    <scope>NUCLEOTIDE SEQUENCE [LARGE SCALE GENOMIC DNA]</scope>
    <source>
        <strain evidence="3">JCM 15614</strain>
    </source>
</reference>
<feature type="region of interest" description="Disordered" evidence="1">
    <location>
        <begin position="1"/>
        <end position="31"/>
    </location>
</feature>
<feature type="compositionally biased region" description="Pro residues" evidence="1">
    <location>
        <begin position="19"/>
        <end position="31"/>
    </location>
</feature>
<evidence type="ECO:0000313" key="3">
    <source>
        <dbReference type="Proteomes" id="UP001499924"/>
    </source>
</evidence>
<comment type="caution">
    <text evidence="2">The sequence shown here is derived from an EMBL/GenBank/DDBJ whole genome shotgun (WGS) entry which is preliminary data.</text>
</comment>
<dbReference type="EMBL" id="BAAAVV010000002">
    <property type="protein sequence ID" value="GAA3163111.1"/>
    <property type="molecule type" value="Genomic_DNA"/>
</dbReference>
<sequence>MPDLNETAGRAAHHGSMPTLPPDPHRLPPPGDWFASDAARHLLDRPKHCPMCAASLERGLVSEWWSGSDRVFLTWCPACRWTGNVVLFDRAVIEEPEH</sequence>
<accession>A0ABP6P215</accession>
<dbReference type="RefSeq" id="WP_344687977.1">
    <property type="nucleotide sequence ID" value="NZ_BAAAVV010000002.1"/>
</dbReference>
<keyword evidence="3" id="KW-1185">Reference proteome</keyword>
<proteinExistence type="predicted"/>